<dbReference type="InterPro" id="IPR050430">
    <property type="entry name" value="Peptidase_S1"/>
</dbReference>
<evidence type="ECO:0000313" key="7">
    <source>
        <dbReference type="EMBL" id="CAH0405208.1"/>
    </source>
</evidence>
<dbReference type="SUPFAM" id="SSF50494">
    <property type="entry name" value="Trypsin-like serine proteases"/>
    <property type="match status" value="1"/>
</dbReference>
<dbReference type="Gene3D" id="2.40.10.10">
    <property type="entry name" value="Trypsin-like serine proteases"/>
    <property type="match status" value="1"/>
</dbReference>
<dbReference type="CDD" id="cd00190">
    <property type="entry name" value="Tryp_SPc"/>
    <property type="match status" value="1"/>
</dbReference>
<sequence>MCVYELSFVSQAISKMQVLIALVLAFTAIAAVPQSQQRIIGGSGTTISNYPEVVALLHSWGTTGHRHACGGIILNNRSILTAARCVYQTSPQEWRTRAGSTNAHSGGVTYLTSFIIQHHFYNIYNRDYDISIMRVSSNINFGTTIQQASIAGPNYVLPDNQAVWVVGWGYTNAQGSPSEQLRHVQIWTVNQNLCSARYTELGNIITSNMLCASWLDVDNYGKCYGDFGGPLYHNRVVVGVSSWSQGCAQARYPGVYTRVSNFIPFIQSNA</sequence>
<dbReference type="InterPro" id="IPR001254">
    <property type="entry name" value="Trypsin_dom"/>
</dbReference>
<dbReference type="PRINTS" id="PR00722">
    <property type="entry name" value="CHYMOTRYPSIN"/>
</dbReference>
<dbReference type="EMBL" id="OU963897">
    <property type="protein sequence ID" value="CAH0405208.1"/>
    <property type="molecule type" value="Genomic_DNA"/>
</dbReference>
<protein>
    <recommendedName>
        <fullName evidence="6">Peptidase S1 domain-containing protein</fullName>
    </recommendedName>
</protein>
<proteinExistence type="inferred from homology"/>
<dbReference type="PANTHER" id="PTHR24276">
    <property type="entry name" value="POLYSERASE-RELATED"/>
    <property type="match status" value="1"/>
</dbReference>
<organism evidence="7 8">
    <name type="scientific">Chilo suppressalis</name>
    <name type="common">Asiatic rice borer moth</name>
    <dbReference type="NCBI Taxonomy" id="168631"/>
    <lineage>
        <taxon>Eukaryota</taxon>
        <taxon>Metazoa</taxon>
        <taxon>Ecdysozoa</taxon>
        <taxon>Arthropoda</taxon>
        <taxon>Hexapoda</taxon>
        <taxon>Insecta</taxon>
        <taxon>Pterygota</taxon>
        <taxon>Neoptera</taxon>
        <taxon>Endopterygota</taxon>
        <taxon>Lepidoptera</taxon>
        <taxon>Glossata</taxon>
        <taxon>Ditrysia</taxon>
        <taxon>Pyraloidea</taxon>
        <taxon>Crambidae</taxon>
        <taxon>Crambinae</taxon>
        <taxon>Chilo</taxon>
    </lineage>
</organism>
<dbReference type="Pfam" id="PF00089">
    <property type="entry name" value="Trypsin"/>
    <property type="match status" value="1"/>
</dbReference>
<name>A0ABN8B9A3_CHISP</name>
<keyword evidence="2" id="KW-0645">Protease</keyword>
<dbReference type="PANTHER" id="PTHR24276:SF91">
    <property type="entry name" value="AT26814P-RELATED"/>
    <property type="match status" value="1"/>
</dbReference>
<feature type="domain" description="Peptidase S1" evidence="6">
    <location>
        <begin position="38"/>
        <end position="266"/>
    </location>
</feature>
<keyword evidence="4" id="KW-0720">Serine protease</keyword>
<evidence type="ECO:0000256" key="4">
    <source>
        <dbReference type="ARBA" id="ARBA00022825"/>
    </source>
</evidence>
<keyword evidence="8" id="KW-1185">Reference proteome</keyword>
<dbReference type="Proteomes" id="UP001153292">
    <property type="component" value="Chromosome 4"/>
</dbReference>
<dbReference type="InterPro" id="IPR043504">
    <property type="entry name" value="Peptidase_S1_PA_chymotrypsin"/>
</dbReference>
<dbReference type="SMART" id="SM00020">
    <property type="entry name" value="Tryp_SPc"/>
    <property type="match status" value="1"/>
</dbReference>
<evidence type="ECO:0000256" key="5">
    <source>
        <dbReference type="ARBA" id="ARBA00023157"/>
    </source>
</evidence>
<evidence type="ECO:0000256" key="3">
    <source>
        <dbReference type="ARBA" id="ARBA00022801"/>
    </source>
</evidence>
<evidence type="ECO:0000313" key="8">
    <source>
        <dbReference type="Proteomes" id="UP001153292"/>
    </source>
</evidence>
<evidence type="ECO:0000256" key="2">
    <source>
        <dbReference type="ARBA" id="ARBA00022670"/>
    </source>
</evidence>
<dbReference type="InterPro" id="IPR009003">
    <property type="entry name" value="Peptidase_S1_PA"/>
</dbReference>
<comment type="similarity">
    <text evidence="1">Belongs to the peptidase S1 family.</text>
</comment>
<keyword evidence="5" id="KW-1015">Disulfide bond</keyword>
<evidence type="ECO:0000259" key="6">
    <source>
        <dbReference type="SMART" id="SM00020"/>
    </source>
</evidence>
<keyword evidence="3" id="KW-0378">Hydrolase</keyword>
<dbReference type="InterPro" id="IPR001314">
    <property type="entry name" value="Peptidase_S1A"/>
</dbReference>
<reference evidence="7" key="1">
    <citation type="submission" date="2021-12" db="EMBL/GenBank/DDBJ databases">
        <authorList>
            <person name="King R."/>
        </authorList>
    </citation>
    <scope>NUCLEOTIDE SEQUENCE</scope>
</reference>
<gene>
    <name evidence="7" type="ORF">CHILSU_LOCUS8565</name>
</gene>
<accession>A0ABN8B9A3</accession>
<evidence type="ECO:0000256" key="1">
    <source>
        <dbReference type="ARBA" id="ARBA00007664"/>
    </source>
</evidence>